<dbReference type="InterPro" id="IPR006311">
    <property type="entry name" value="TAT_signal"/>
</dbReference>
<name>A0A7X4KM49_9BURK</name>
<dbReference type="GO" id="GO:0005975">
    <property type="term" value="P:carbohydrate metabolic process"/>
    <property type="evidence" value="ECO:0007669"/>
    <property type="project" value="InterPro"/>
</dbReference>
<proteinExistence type="predicted"/>
<evidence type="ECO:0000313" key="2">
    <source>
        <dbReference type="EMBL" id="MYN06776.1"/>
    </source>
</evidence>
<dbReference type="SUPFAM" id="SSF48208">
    <property type="entry name" value="Six-hairpin glycosidases"/>
    <property type="match status" value="1"/>
</dbReference>
<dbReference type="AlphaFoldDB" id="A0A7X4KM49"/>
<evidence type="ECO:0008006" key="4">
    <source>
        <dbReference type="Google" id="ProtNLM"/>
    </source>
</evidence>
<keyword evidence="3" id="KW-1185">Reference proteome</keyword>
<comment type="caution">
    <text evidence="2">The sequence shown here is derived from an EMBL/GenBank/DDBJ whole genome shotgun (WGS) entry which is preliminary data.</text>
</comment>
<dbReference type="Proteomes" id="UP000450676">
    <property type="component" value="Unassembled WGS sequence"/>
</dbReference>
<organism evidence="2 3">
    <name type="scientific">Pseudoduganella aquatica</name>
    <dbReference type="NCBI Taxonomy" id="2660641"/>
    <lineage>
        <taxon>Bacteria</taxon>
        <taxon>Pseudomonadati</taxon>
        <taxon>Pseudomonadota</taxon>
        <taxon>Betaproteobacteria</taxon>
        <taxon>Burkholderiales</taxon>
        <taxon>Oxalobacteraceae</taxon>
        <taxon>Telluria group</taxon>
        <taxon>Pseudoduganella</taxon>
    </lineage>
</organism>
<sequence length="770" mass="83884">MRPILLSRRRLMLTAAAAASALALPAAGHAAARRIGPGERIDRKALVTRHNPVLTAVDRSAPLMLGNGNIGFTADITGLQTFTEAYSKIAPLLTEAQWAWHSFPNPQGHTVRDTQIDIPVQGHTRRYGYIKDWAEAANNPAVAWIRENPHRYSLGRLSLDLRAKDGSAARFADIKETHQSLDLWTGTLTSRFVYDGEAVTVVTRVLPEQDTVMAEVSSALVAQGRLAVAVRFPGVSKTLNPDPSDWNNPAAHSTSELPGKAGELRLQRRIDATTYYAAIAAPGAVIERTDAHAYRAGSTSRTLTVMAQFSPEPGAAMPAPAAAAASVQRHWLDYWSKGGMVDFSGSADPRAHELERRVILSQYLMAVNAAGSFAPQEEGLFSNSWNGKSHLEMHPWHSAHFALWGRPQLLERSLGWYAGFLPKAKARAAEQGLKGAWWPKMIGPDGADSPSKVSPFIMWQQPHPIYMSELLYRAGGGGARVLKAYGELVEETAALLATLAHLDEQSGKVRLGPPIIPVQENFPPLSTFDPAFEVAYFRWGIETAQAWRERAGKARRADWDAVLANWPDLPQKDGVYLPVRSEPDFWNKAAGACKSNALEEDCQNRDHPSFLMPLGWLPGRGVDKAAMRRTLDRVKRDWDLRQTWGWDYPMMAMTAARLNAPEEALSWLFFDAKNNQFGSSGMTPRVHLDAHAAAFVPTATGAGAEAGARQDAGPDGPGYQRAAETYFPSNGGLLLAVALMAGGWDGNAGAAPGFPKTGWKVRAEGILPSL</sequence>
<evidence type="ECO:0000256" key="1">
    <source>
        <dbReference type="SAM" id="SignalP"/>
    </source>
</evidence>
<evidence type="ECO:0000313" key="3">
    <source>
        <dbReference type="Proteomes" id="UP000450676"/>
    </source>
</evidence>
<dbReference type="EMBL" id="WWCU01000004">
    <property type="protein sequence ID" value="MYN06776.1"/>
    <property type="molecule type" value="Genomic_DNA"/>
</dbReference>
<feature type="chain" id="PRO_5031464361" description="Glycoside hydrolase family 65" evidence="1">
    <location>
        <begin position="31"/>
        <end position="770"/>
    </location>
</feature>
<protein>
    <recommendedName>
        <fullName evidence="4">Glycoside hydrolase family 65</fullName>
    </recommendedName>
</protein>
<reference evidence="2 3" key="1">
    <citation type="submission" date="2019-12" db="EMBL/GenBank/DDBJ databases">
        <title>Novel species isolated from a subtropical stream in China.</title>
        <authorList>
            <person name="Lu H."/>
        </authorList>
    </citation>
    <scope>NUCLEOTIDE SEQUENCE [LARGE SCALE GENOMIC DNA]</scope>
    <source>
        <strain evidence="2 3">FT127W</strain>
    </source>
</reference>
<dbReference type="InterPro" id="IPR008928">
    <property type="entry name" value="6-hairpin_glycosidase_sf"/>
</dbReference>
<keyword evidence="1" id="KW-0732">Signal</keyword>
<dbReference type="InterPro" id="IPR012341">
    <property type="entry name" value="6hp_glycosidase-like_sf"/>
</dbReference>
<accession>A0A7X4KM49</accession>
<feature type="signal peptide" evidence="1">
    <location>
        <begin position="1"/>
        <end position="30"/>
    </location>
</feature>
<dbReference type="Gene3D" id="1.50.10.10">
    <property type="match status" value="1"/>
</dbReference>
<gene>
    <name evidence="2" type="ORF">GTP77_05445</name>
</gene>
<dbReference type="PROSITE" id="PS51318">
    <property type="entry name" value="TAT"/>
    <property type="match status" value="1"/>
</dbReference>